<dbReference type="EMBL" id="QRBA01000009">
    <property type="protein sequence ID" value="RDS90055.1"/>
    <property type="molecule type" value="Genomic_DNA"/>
</dbReference>
<accession>A0A7Z6MW29</accession>
<reference evidence="1 2" key="1">
    <citation type="submission" date="2018-07" db="EMBL/GenBank/DDBJ databases">
        <title>Draft Genome Sequence of Pseudomonas fluorescens AHK-1 associated with canker disease of kiwifruit.</title>
        <authorList>
            <person name="Wu Z."/>
        </authorList>
    </citation>
    <scope>NUCLEOTIDE SEQUENCE [LARGE SCALE GENOMIC DNA]</scope>
    <source>
        <strain evidence="1 2">AHK-1</strain>
    </source>
</reference>
<dbReference type="Proteomes" id="UP000255541">
    <property type="component" value="Unassembled WGS sequence"/>
</dbReference>
<sequence length="47" mass="5239">MWLRNALVALKGPLAGEPGLQENLQKHLFNEETDIRVLGKLNSPVMP</sequence>
<evidence type="ECO:0000313" key="2">
    <source>
        <dbReference type="Proteomes" id="UP000255541"/>
    </source>
</evidence>
<organism evidence="1 2">
    <name type="scientific">Pseudomonas fluorescens</name>
    <dbReference type="NCBI Taxonomy" id="294"/>
    <lineage>
        <taxon>Bacteria</taxon>
        <taxon>Pseudomonadati</taxon>
        <taxon>Pseudomonadota</taxon>
        <taxon>Gammaproteobacteria</taxon>
        <taxon>Pseudomonadales</taxon>
        <taxon>Pseudomonadaceae</taxon>
        <taxon>Pseudomonas</taxon>
    </lineage>
</organism>
<gene>
    <name evidence="1" type="ORF">DL347_16800</name>
</gene>
<dbReference type="AlphaFoldDB" id="A0A7Z6MW29"/>
<name>A0A7Z6MW29_PSEFL</name>
<protein>
    <submittedName>
        <fullName evidence="1">Uncharacterized protein</fullName>
    </submittedName>
</protein>
<evidence type="ECO:0000313" key="1">
    <source>
        <dbReference type="EMBL" id="RDS90055.1"/>
    </source>
</evidence>
<proteinExistence type="predicted"/>
<comment type="caution">
    <text evidence="1">The sequence shown here is derived from an EMBL/GenBank/DDBJ whole genome shotgun (WGS) entry which is preliminary data.</text>
</comment>